<protein>
    <recommendedName>
        <fullName evidence="2">ATP-dependent DNA helicase RecQ zinc-binding domain-containing protein</fullName>
    </recommendedName>
</protein>
<accession>A0A0K6G1N8</accession>
<feature type="compositionally biased region" description="Low complexity" evidence="1">
    <location>
        <begin position="330"/>
        <end position="349"/>
    </location>
</feature>
<reference evidence="3 4" key="1">
    <citation type="submission" date="2015-07" db="EMBL/GenBank/DDBJ databases">
        <authorList>
            <person name="Noorani M."/>
        </authorList>
    </citation>
    <scope>NUCLEOTIDE SEQUENCE [LARGE SCALE GENOMIC DNA]</scope>
    <source>
        <strain evidence="3">BBA 69670</strain>
    </source>
</reference>
<keyword evidence="4" id="KW-1185">Reference proteome</keyword>
<evidence type="ECO:0000313" key="4">
    <source>
        <dbReference type="Proteomes" id="UP000044841"/>
    </source>
</evidence>
<sequence length="376" mass="40709">MGSLRSSSFGPHSLRSTNLVECAENFARGDTINENALQLWLTAGVFGVPLASDGALEANHFEQSRVYDIRVNDYTMRDEQLWKKVDKNSKEVKAVLQYAQSKSSGYQIDLSLAATHSGVPRVDLTRVIQTWELSGIVECKASQVRHRYRVLKELPSGKPELLSAIANQLHEGQLAAEYEAIEKIQGVLKFATGDECLAHSLAVYFGDEKAVPHASCGTCTQCLTGEGVTFNPNYTATVDPVALRNVLSTCLDRDDPRMVARFAIGITSPRLTAAKLTSHALFGSMAGVDWEQLYMLINAECAAAGYTPAPDGSYSHLSQRRASGTYGGNSSKTTTPKATSTRGRSSSGSYQKKSFTPYGSGSSRGRGRGGYRGGRK</sequence>
<gene>
    <name evidence="3" type="ORF">RSOLAG22IIIB_01083</name>
</gene>
<dbReference type="Pfam" id="PF16124">
    <property type="entry name" value="RecQ_Zn_bind"/>
    <property type="match status" value="1"/>
</dbReference>
<evidence type="ECO:0000313" key="3">
    <source>
        <dbReference type="EMBL" id="CUA72415.1"/>
    </source>
</evidence>
<dbReference type="EMBL" id="CYGV01001289">
    <property type="protein sequence ID" value="CUA72415.1"/>
    <property type="molecule type" value="Genomic_DNA"/>
</dbReference>
<name>A0A0K6G1N8_9AGAM</name>
<proteinExistence type="predicted"/>
<dbReference type="AlphaFoldDB" id="A0A0K6G1N8"/>
<evidence type="ECO:0000259" key="2">
    <source>
        <dbReference type="Pfam" id="PF16124"/>
    </source>
</evidence>
<evidence type="ECO:0000256" key="1">
    <source>
        <dbReference type="SAM" id="MobiDB-lite"/>
    </source>
</evidence>
<feature type="compositionally biased region" description="Basic residues" evidence="1">
    <location>
        <begin position="365"/>
        <end position="376"/>
    </location>
</feature>
<dbReference type="Proteomes" id="UP000044841">
    <property type="component" value="Unassembled WGS sequence"/>
</dbReference>
<dbReference type="Gene3D" id="1.10.10.10">
    <property type="entry name" value="Winged helix-like DNA-binding domain superfamily/Winged helix DNA-binding domain"/>
    <property type="match status" value="1"/>
</dbReference>
<feature type="domain" description="ATP-dependent DNA helicase RecQ zinc-binding" evidence="2">
    <location>
        <begin position="177"/>
        <end position="223"/>
    </location>
</feature>
<dbReference type="InterPro" id="IPR036388">
    <property type="entry name" value="WH-like_DNA-bd_sf"/>
</dbReference>
<organism evidence="3 4">
    <name type="scientific">Rhizoctonia solani</name>
    <dbReference type="NCBI Taxonomy" id="456999"/>
    <lineage>
        <taxon>Eukaryota</taxon>
        <taxon>Fungi</taxon>
        <taxon>Dikarya</taxon>
        <taxon>Basidiomycota</taxon>
        <taxon>Agaricomycotina</taxon>
        <taxon>Agaricomycetes</taxon>
        <taxon>Cantharellales</taxon>
        <taxon>Ceratobasidiaceae</taxon>
        <taxon>Rhizoctonia</taxon>
    </lineage>
</organism>
<feature type="region of interest" description="Disordered" evidence="1">
    <location>
        <begin position="312"/>
        <end position="376"/>
    </location>
</feature>
<dbReference type="InterPro" id="IPR032284">
    <property type="entry name" value="RecQ_Zn-bd"/>
</dbReference>